<comment type="caution">
    <text evidence="7">Lacks conserved residue(s) required for the propagation of feature annotation.</text>
</comment>
<dbReference type="AlphaFoldDB" id="A0A1H4FYP6"/>
<feature type="binding site" evidence="7 9">
    <location>
        <position position="188"/>
    </location>
    <ligand>
        <name>FMN</name>
        <dbReference type="ChEBI" id="CHEBI:58210"/>
    </ligand>
</feature>
<dbReference type="InterPro" id="IPR011576">
    <property type="entry name" value="Pyridox_Oxase_N"/>
</dbReference>
<dbReference type="Gene3D" id="2.30.110.10">
    <property type="entry name" value="Electron Transport, Fmn-binding Protein, Chain A"/>
    <property type="match status" value="1"/>
</dbReference>
<feature type="binding site" evidence="7 8">
    <location>
        <position position="69"/>
    </location>
    <ligand>
        <name>substrate</name>
    </ligand>
</feature>
<evidence type="ECO:0000259" key="11">
    <source>
        <dbReference type="Pfam" id="PF10590"/>
    </source>
</evidence>
<dbReference type="STRING" id="1122198.SAMN02745729_11370"/>
<feature type="binding site" evidence="8">
    <location>
        <begin position="11"/>
        <end position="14"/>
    </location>
    <ligand>
        <name>substrate</name>
    </ligand>
</feature>
<dbReference type="InterPro" id="IPR019576">
    <property type="entry name" value="Pyridoxamine_oxidase_dimer_C"/>
</dbReference>
<dbReference type="InterPro" id="IPR000659">
    <property type="entry name" value="Pyridox_Oxase"/>
</dbReference>
<dbReference type="SUPFAM" id="SSF50475">
    <property type="entry name" value="FMN-binding split barrel"/>
    <property type="match status" value="1"/>
</dbReference>
<comment type="pathway">
    <text evidence="7">Cofactor metabolism; pyridoxal 5'-phosphate salvage; pyridoxal 5'-phosphate from pyridoxine 5'-phosphate: step 1/1.</text>
</comment>
<feature type="binding site" evidence="7 8">
    <location>
        <begin position="194"/>
        <end position="196"/>
    </location>
    <ligand>
        <name>substrate</name>
    </ligand>
</feature>
<evidence type="ECO:0000256" key="8">
    <source>
        <dbReference type="PIRSR" id="PIRSR000190-1"/>
    </source>
</evidence>
<evidence type="ECO:0000256" key="6">
    <source>
        <dbReference type="ARBA" id="ARBA00023096"/>
    </source>
</evidence>
<dbReference type="OrthoDB" id="9780392at2"/>
<dbReference type="FunFam" id="2.30.110.10:FF:000020">
    <property type="entry name" value="PNPO isoform 11"/>
    <property type="match status" value="1"/>
</dbReference>
<comment type="pathway">
    <text evidence="7">Cofactor metabolism; pyridoxal 5'-phosphate salvage; pyridoxal 5'-phosphate from pyridoxamine 5'-phosphate: step 1/1.</text>
</comment>
<proteinExistence type="inferred from homology"/>
<dbReference type="EC" id="1.4.3.5" evidence="7"/>
<dbReference type="NCBIfam" id="NF004231">
    <property type="entry name" value="PRK05679.1"/>
    <property type="match status" value="1"/>
</dbReference>
<comment type="cofactor">
    <cofactor evidence="7 9">
        <name>FMN</name>
        <dbReference type="ChEBI" id="CHEBI:58210"/>
    </cofactor>
    <text evidence="7 9">Binds 1 FMN per subunit.</text>
</comment>
<dbReference type="PANTHER" id="PTHR10851:SF0">
    <property type="entry name" value="PYRIDOXINE-5'-PHOSPHATE OXIDASE"/>
    <property type="match status" value="1"/>
</dbReference>
<accession>A0A1H4FYP6</accession>
<comment type="function">
    <text evidence="7">Catalyzes the oxidation of either pyridoxine 5'-phosphate (PNP) or pyridoxamine 5'-phosphate (PMP) into pyridoxal 5'-phosphate (PLP).</text>
</comment>
<comment type="catalytic activity">
    <reaction evidence="7">
        <text>pyridoxine 5'-phosphate + O2 = pyridoxal 5'-phosphate + H2O2</text>
        <dbReference type="Rhea" id="RHEA:15149"/>
        <dbReference type="ChEBI" id="CHEBI:15379"/>
        <dbReference type="ChEBI" id="CHEBI:16240"/>
        <dbReference type="ChEBI" id="CHEBI:58589"/>
        <dbReference type="ChEBI" id="CHEBI:597326"/>
        <dbReference type="EC" id="1.4.3.5"/>
    </reaction>
</comment>
<sequence>MSDTPEISALRREYVAAGLSRAELAADPLEQFGHWMQQALEAYPDDATSMTLATAGADGWPAARIVLLKRFDADGFCWFTDFRSEKGEQLQQNPKAELLFYWRGLERQVRIRGRVEQLDHAMGETYFHERPRGSQLSAAASHQSFPIDHRITLEQRVAELDQTFEGAVIPCPLTWGGYRLIPELYEFWQGRENRLHDRFRYQYNDTGWQIERLQP</sequence>
<evidence type="ECO:0000256" key="9">
    <source>
        <dbReference type="PIRSR" id="PIRSR000190-2"/>
    </source>
</evidence>
<dbReference type="Pfam" id="PF10590">
    <property type="entry name" value="PNP_phzG_C"/>
    <property type="match status" value="1"/>
</dbReference>
<feature type="domain" description="Pyridoxamine 5'-phosphate oxidase N-terminal" evidence="10">
    <location>
        <begin position="37"/>
        <end position="162"/>
    </location>
</feature>
<evidence type="ECO:0000313" key="13">
    <source>
        <dbReference type="Proteomes" id="UP000242469"/>
    </source>
</evidence>
<evidence type="ECO:0000313" key="12">
    <source>
        <dbReference type="EMBL" id="SEB02473.1"/>
    </source>
</evidence>
<feature type="binding site" evidence="7 9">
    <location>
        <position position="198"/>
    </location>
    <ligand>
        <name>FMN</name>
        <dbReference type="ChEBI" id="CHEBI:58210"/>
    </ligand>
</feature>
<dbReference type="RefSeq" id="WP_091827312.1">
    <property type="nucleotide sequence ID" value="NZ_FNRJ01000013.1"/>
</dbReference>
<dbReference type="EMBL" id="FNRJ01000013">
    <property type="protein sequence ID" value="SEB02473.1"/>
    <property type="molecule type" value="Genomic_DNA"/>
</dbReference>
<feature type="binding site" evidence="7 8">
    <location>
        <position position="134"/>
    </location>
    <ligand>
        <name>substrate</name>
    </ligand>
</feature>
<dbReference type="InterPro" id="IPR012349">
    <property type="entry name" value="Split_barrel_FMN-bd"/>
</dbReference>
<evidence type="ECO:0000256" key="5">
    <source>
        <dbReference type="ARBA" id="ARBA00023002"/>
    </source>
</evidence>
<feature type="binding site" evidence="7 9">
    <location>
        <begin position="79"/>
        <end position="80"/>
    </location>
    <ligand>
        <name>FMN</name>
        <dbReference type="ChEBI" id="CHEBI:58210"/>
    </ligand>
</feature>
<name>A0A1H4FYP6_9GAMM</name>
<dbReference type="InterPro" id="IPR019740">
    <property type="entry name" value="Pyridox_Oxase_CS"/>
</dbReference>
<feature type="binding site" evidence="7 9">
    <location>
        <begin position="143"/>
        <end position="144"/>
    </location>
    <ligand>
        <name>FMN</name>
        <dbReference type="ChEBI" id="CHEBI:58210"/>
    </ligand>
</feature>
<keyword evidence="6 7" id="KW-0664">Pyridoxine biosynthesis</keyword>
<dbReference type="NCBIfam" id="TIGR00558">
    <property type="entry name" value="pdxH"/>
    <property type="match status" value="1"/>
</dbReference>
<feature type="binding site" evidence="7 9">
    <location>
        <position position="108"/>
    </location>
    <ligand>
        <name>FMN</name>
        <dbReference type="ChEBI" id="CHEBI:58210"/>
    </ligand>
</feature>
<keyword evidence="13" id="KW-1185">Reference proteome</keyword>
<keyword evidence="3 7" id="KW-0285">Flavoprotein</keyword>
<feature type="binding site" evidence="7 8">
    <location>
        <position position="130"/>
    </location>
    <ligand>
        <name>substrate</name>
    </ligand>
</feature>
<evidence type="ECO:0000259" key="10">
    <source>
        <dbReference type="Pfam" id="PF01243"/>
    </source>
</evidence>
<protein>
    <recommendedName>
        <fullName evidence="7">Pyridoxine/pyridoxamine 5'-phosphate oxidase</fullName>
        <ecNumber evidence="7">1.4.3.5</ecNumber>
    </recommendedName>
    <alternativeName>
        <fullName evidence="7">PNP/PMP oxidase</fullName>
        <shortName evidence="7">PNPOx</shortName>
    </alternativeName>
    <alternativeName>
        <fullName evidence="7">Pyridoxal 5'-phosphate synthase</fullName>
    </alternativeName>
</protein>
<dbReference type="PANTHER" id="PTHR10851">
    <property type="entry name" value="PYRIDOXINE-5-PHOSPHATE OXIDASE"/>
    <property type="match status" value="1"/>
</dbReference>
<dbReference type="GO" id="GO:0004733">
    <property type="term" value="F:pyridoxamine phosphate oxidase activity"/>
    <property type="evidence" value="ECO:0007669"/>
    <property type="project" value="UniProtKB-UniRule"/>
</dbReference>
<evidence type="ECO:0000256" key="3">
    <source>
        <dbReference type="ARBA" id="ARBA00022630"/>
    </source>
</evidence>
<dbReference type="GO" id="GO:0008615">
    <property type="term" value="P:pyridoxine biosynthetic process"/>
    <property type="evidence" value="ECO:0007669"/>
    <property type="project" value="UniProtKB-UniRule"/>
</dbReference>
<evidence type="ECO:0000256" key="4">
    <source>
        <dbReference type="ARBA" id="ARBA00022643"/>
    </source>
</evidence>
<evidence type="ECO:0000256" key="7">
    <source>
        <dbReference type="HAMAP-Rule" id="MF_01629"/>
    </source>
</evidence>
<evidence type="ECO:0000256" key="2">
    <source>
        <dbReference type="ARBA" id="ARBA00011738"/>
    </source>
</evidence>
<comment type="similarity">
    <text evidence="1 7">Belongs to the pyridoxamine 5'-phosphate oxidase family.</text>
</comment>
<comment type="catalytic activity">
    <reaction evidence="7">
        <text>pyridoxamine 5'-phosphate + O2 + H2O = pyridoxal 5'-phosphate + H2O2 + NH4(+)</text>
        <dbReference type="Rhea" id="RHEA:15817"/>
        <dbReference type="ChEBI" id="CHEBI:15377"/>
        <dbReference type="ChEBI" id="CHEBI:15379"/>
        <dbReference type="ChEBI" id="CHEBI:16240"/>
        <dbReference type="ChEBI" id="CHEBI:28938"/>
        <dbReference type="ChEBI" id="CHEBI:58451"/>
        <dbReference type="ChEBI" id="CHEBI:597326"/>
        <dbReference type="EC" id="1.4.3.5"/>
    </reaction>
</comment>
<comment type="subunit">
    <text evidence="2 7">Homodimer.</text>
</comment>
<dbReference type="UniPathway" id="UPA01068">
    <property type="reaction ID" value="UER00304"/>
</dbReference>
<dbReference type="Proteomes" id="UP000242469">
    <property type="component" value="Unassembled WGS sequence"/>
</dbReference>
<organism evidence="12 13">
    <name type="scientific">Marinobacterium iners DSM 11526</name>
    <dbReference type="NCBI Taxonomy" id="1122198"/>
    <lineage>
        <taxon>Bacteria</taxon>
        <taxon>Pseudomonadati</taxon>
        <taxon>Pseudomonadota</taxon>
        <taxon>Gammaproteobacteria</taxon>
        <taxon>Oceanospirillales</taxon>
        <taxon>Oceanospirillaceae</taxon>
        <taxon>Marinobacterium</taxon>
    </lineage>
</organism>
<dbReference type="HAMAP" id="MF_01629">
    <property type="entry name" value="PdxH"/>
    <property type="match status" value="1"/>
</dbReference>
<dbReference type="Pfam" id="PF01243">
    <property type="entry name" value="PNPOx_N"/>
    <property type="match status" value="1"/>
</dbReference>
<dbReference type="GO" id="GO:0010181">
    <property type="term" value="F:FMN binding"/>
    <property type="evidence" value="ECO:0007669"/>
    <property type="project" value="UniProtKB-UniRule"/>
</dbReference>
<keyword evidence="5 7" id="KW-0560">Oxidoreductase</keyword>
<gene>
    <name evidence="7" type="primary">pdxH</name>
    <name evidence="12" type="ORF">SAMN02745729_11370</name>
</gene>
<reference evidence="13" key="1">
    <citation type="submission" date="2016-10" db="EMBL/GenBank/DDBJ databases">
        <authorList>
            <person name="Varghese N."/>
            <person name="Submissions S."/>
        </authorList>
    </citation>
    <scope>NUCLEOTIDE SEQUENCE [LARGE SCALE GENOMIC DNA]</scope>
    <source>
        <strain evidence="13">DSM 11526</strain>
    </source>
</reference>
<feature type="binding site" evidence="7 9">
    <location>
        <begin position="64"/>
        <end position="69"/>
    </location>
    <ligand>
        <name>FMN</name>
        <dbReference type="ChEBI" id="CHEBI:58210"/>
    </ligand>
</feature>
<keyword evidence="4 7" id="KW-0288">FMN</keyword>
<dbReference type="PROSITE" id="PS01064">
    <property type="entry name" value="PYRIDOX_OXIDASE"/>
    <property type="match status" value="1"/>
</dbReference>
<dbReference type="PIRSF" id="PIRSF000190">
    <property type="entry name" value="Pyd_amn-ph_oxd"/>
    <property type="match status" value="1"/>
</dbReference>
<feature type="domain" description="Pyridoxine 5'-phosphate oxidase dimerisation C-terminal" evidence="11">
    <location>
        <begin position="175"/>
        <end position="215"/>
    </location>
</feature>
<feature type="binding site" evidence="7 9">
    <location>
        <position position="86"/>
    </location>
    <ligand>
        <name>FMN</name>
        <dbReference type="ChEBI" id="CHEBI:58210"/>
    </ligand>
</feature>
<evidence type="ECO:0000256" key="1">
    <source>
        <dbReference type="ARBA" id="ARBA00007301"/>
    </source>
</evidence>
<feature type="binding site" evidence="7 8">
    <location>
        <position position="126"/>
    </location>
    <ligand>
        <name>substrate</name>
    </ligand>
</feature>